<feature type="region of interest" description="Disordered" evidence="1">
    <location>
        <begin position="117"/>
        <end position="139"/>
    </location>
</feature>
<gene>
    <name evidence="2" type="ORF">A4R35_17770</name>
</gene>
<evidence type="ECO:0000313" key="3">
    <source>
        <dbReference type="Proteomes" id="UP000248706"/>
    </source>
</evidence>
<protein>
    <submittedName>
        <fullName evidence="2">Uncharacterized protein</fullName>
    </submittedName>
</protein>
<reference evidence="2 3" key="1">
    <citation type="submission" date="2016-08" db="EMBL/GenBank/DDBJ databases">
        <title>Analysis of Carbohydrate Active Enzymes in Thermogemmatispora T81 Reveals Carbohydrate Degradation Ability.</title>
        <authorList>
            <person name="Tomazini A."/>
            <person name="Lal S."/>
            <person name="Stott M."/>
            <person name="Henrissat B."/>
            <person name="Polikarpov I."/>
            <person name="Sparling R."/>
            <person name="Levin D.B."/>
        </authorList>
    </citation>
    <scope>NUCLEOTIDE SEQUENCE [LARGE SCALE GENOMIC DNA]</scope>
    <source>
        <strain evidence="2 3">T81</strain>
    </source>
</reference>
<feature type="compositionally biased region" description="Low complexity" evidence="1">
    <location>
        <begin position="29"/>
        <end position="47"/>
    </location>
</feature>
<name>A0A328VNJ6_9CHLR</name>
<feature type="region of interest" description="Disordered" evidence="1">
    <location>
        <begin position="1"/>
        <end position="51"/>
    </location>
</feature>
<proteinExistence type="predicted"/>
<dbReference type="Proteomes" id="UP000248706">
    <property type="component" value="Unassembled WGS sequence"/>
</dbReference>
<feature type="compositionally biased region" description="Pro residues" evidence="1">
    <location>
        <begin position="17"/>
        <end position="28"/>
    </location>
</feature>
<feature type="region of interest" description="Disordered" evidence="1">
    <location>
        <begin position="66"/>
        <end position="98"/>
    </location>
</feature>
<evidence type="ECO:0000313" key="2">
    <source>
        <dbReference type="EMBL" id="RAQ97390.1"/>
    </source>
</evidence>
<comment type="caution">
    <text evidence="2">The sequence shown here is derived from an EMBL/GenBank/DDBJ whole genome shotgun (WGS) entry which is preliminary data.</text>
</comment>
<dbReference type="AlphaFoldDB" id="A0A328VNJ6"/>
<evidence type="ECO:0000256" key="1">
    <source>
        <dbReference type="SAM" id="MobiDB-lite"/>
    </source>
</evidence>
<keyword evidence="3" id="KW-1185">Reference proteome</keyword>
<accession>A0A328VNJ6</accession>
<organism evidence="2 3">
    <name type="scientific">Thermogemmatispora tikiterensis</name>
    <dbReference type="NCBI Taxonomy" id="1825093"/>
    <lineage>
        <taxon>Bacteria</taxon>
        <taxon>Bacillati</taxon>
        <taxon>Chloroflexota</taxon>
        <taxon>Ktedonobacteria</taxon>
        <taxon>Thermogemmatisporales</taxon>
        <taxon>Thermogemmatisporaceae</taxon>
        <taxon>Thermogemmatispora</taxon>
    </lineage>
</organism>
<feature type="compositionally biased region" description="Low complexity" evidence="1">
    <location>
        <begin position="1"/>
        <end position="16"/>
    </location>
</feature>
<dbReference type="EMBL" id="MCIF01000002">
    <property type="protein sequence ID" value="RAQ97390.1"/>
    <property type="molecule type" value="Genomic_DNA"/>
</dbReference>
<sequence length="177" mass="18627">MEAEASGASGAHALAPRQPPLPGLPPSTSPATPTSTSPATPASGLASQAGPASRYSFLLESHDLFLPPKLTAPPGAPGGLPFLDRSPQGFPGSLADPNRSLSERIRWMRDNDLLSSGEAAAQAEAGESAAASEASDSSPATLLQQRRLEFLRYLVRRGLVNEGFEQEDLPEQYRRLP</sequence>